<sequence length="138" mass="15380">MIIIGNSSSIEVTIHIEVDDGMVGLIQFIGLGRSKVKSSEKSPEKGRGKAKVSEKSPEKHHSKVKFTKKSSEKYRGKVKSSEKSPKKVLKKLQEMESRMETVKTRMDLVQNYFLNMDDLISISGGPEGLGSLLEIIEE</sequence>
<gene>
    <name evidence="2" type="ORF">BC936DRAFT_137637</name>
</gene>
<evidence type="ECO:0000313" key="3">
    <source>
        <dbReference type="Proteomes" id="UP000268093"/>
    </source>
</evidence>
<protein>
    <submittedName>
        <fullName evidence="2">Uncharacterized protein</fullName>
    </submittedName>
</protein>
<keyword evidence="3" id="KW-1185">Reference proteome</keyword>
<comment type="caution">
    <text evidence="2">The sequence shown here is derived from an EMBL/GenBank/DDBJ whole genome shotgun (WGS) entry which is preliminary data.</text>
</comment>
<proteinExistence type="predicted"/>
<dbReference type="SUPFAM" id="SSF57997">
    <property type="entry name" value="Tropomyosin"/>
    <property type="match status" value="1"/>
</dbReference>
<name>A0A433CWX7_9FUNG</name>
<feature type="compositionally biased region" description="Basic and acidic residues" evidence="1">
    <location>
        <begin position="37"/>
        <end position="59"/>
    </location>
</feature>
<evidence type="ECO:0000256" key="1">
    <source>
        <dbReference type="SAM" id="MobiDB-lite"/>
    </source>
</evidence>
<feature type="region of interest" description="Disordered" evidence="1">
    <location>
        <begin position="34"/>
        <end position="89"/>
    </location>
</feature>
<dbReference type="AlphaFoldDB" id="A0A433CWX7"/>
<feature type="compositionally biased region" description="Basic and acidic residues" evidence="1">
    <location>
        <begin position="69"/>
        <end position="89"/>
    </location>
</feature>
<organism evidence="2 3">
    <name type="scientific">Jimgerdemannia flammicorona</name>
    <dbReference type="NCBI Taxonomy" id="994334"/>
    <lineage>
        <taxon>Eukaryota</taxon>
        <taxon>Fungi</taxon>
        <taxon>Fungi incertae sedis</taxon>
        <taxon>Mucoromycota</taxon>
        <taxon>Mucoromycotina</taxon>
        <taxon>Endogonomycetes</taxon>
        <taxon>Endogonales</taxon>
        <taxon>Endogonaceae</taxon>
        <taxon>Jimgerdemannia</taxon>
    </lineage>
</organism>
<evidence type="ECO:0000313" key="2">
    <source>
        <dbReference type="EMBL" id="RUP43086.1"/>
    </source>
</evidence>
<dbReference type="EMBL" id="RBNI01011745">
    <property type="protein sequence ID" value="RUP43086.1"/>
    <property type="molecule type" value="Genomic_DNA"/>
</dbReference>
<reference evidence="2 3" key="1">
    <citation type="journal article" date="2018" name="New Phytol.">
        <title>Phylogenomics of Endogonaceae and evolution of mycorrhizas within Mucoromycota.</title>
        <authorList>
            <person name="Chang Y."/>
            <person name="Desiro A."/>
            <person name="Na H."/>
            <person name="Sandor L."/>
            <person name="Lipzen A."/>
            <person name="Clum A."/>
            <person name="Barry K."/>
            <person name="Grigoriev I.V."/>
            <person name="Martin F.M."/>
            <person name="Stajich J.E."/>
            <person name="Smith M.E."/>
            <person name="Bonito G."/>
            <person name="Spatafora J.W."/>
        </authorList>
    </citation>
    <scope>NUCLEOTIDE SEQUENCE [LARGE SCALE GENOMIC DNA]</scope>
    <source>
        <strain evidence="2 3">GMNB39</strain>
    </source>
</reference>
<dbReference type="Proteomes" id="UP000268093">
    <property type="component" value="Unassembled WGS sequence"/>
</dbReference>
<accession>A0A433CWX7</accession>